<name>A0A8J1U449_OWEFU</name>
<keyword evidence="2" id="KW-1185">Reference proteome</keyword>
<evidence type="ECO:0000313" key="2">
    <source>
        <dbReference type="Proteomes" id="UP000749559"/>
    </source>
</evidence>
<reference evidence="1" key="1">
    <citation type="submission" date="2022-03" db="EMBL/GenBank/DDBJ databases">
        <authorList>
            <person name="Martin C."/>
        </authorList>
    </citation>
    <scope>NUCLEOTIDE SEQUENCE</scope>
</reference>
<dbReference type="Gene3D" id="1.10.533.10">
    <property type="entry name" value="Death Domain, Fas"/>
    <property type="match status" value="2"/>
</dbReference>
<dbReference type="GO" id="GO:0042981">
    <property type="term" value="P:regulation of apoptotic process"/>
    <property type="evidence" value="ECO:0007669"/>
    <property type="project" value="InterPro"/>
</dbReference>
<dbReference type="PROSITE" id="PS50209">
    <property type="entry name" value="CARD"/>
    <property type="match status" value="1"/>
</dbReference>
<sequence>MLSEDRYRLTANRESLTDDLRPEDVVETLLSDSIITVTQKQDILGKTSWRDQASALCDLLPTCGPKAYSSFRLALSVKYDWLADKLDNTDVTQFKKNTENEKKKDPMTALDDRTFKIITRNSNCMKNWKSIARSLNIDEDEIEDVYYSNERNLREQVYQMLIRWKDLEGRNANIPKLIDALRENGINSVADKLEGYKV</sequence>
<dbReference type="CDD" id="cd01671">
    <property type="entry name" value="CARD"/>
    <property type="match status" value="1"/>
</dbReference>
<comment type="caution">
    <text evidence="1">The sequence shown here is derived from an EMBL/GenBank/DDBJ whole genome shotgun (WGS) entry which is preliminary data.</text>
</comment>
<dbReference type="GO" id="GO:0002020">
    <property type="term" value="F:protease binding"/>
    <property type="evidence" value="ECO:0007669"/>
    <property type="project" value="InterPro"/>
</dbReference>
<dbReference type="Pfam" id="PF00531">
    <property type="entry name" value="Death"/>
    <property type="match status" value="1"/>
</dbReference>
<dbReference type="SMART" id="SM00005">
    <property type="entry name" value="DEATH"/>
    <property type="match status" value="1"/>
</dbReference>
<gene>
    <name evidence="1" type="ORF">OFUS_LOCUS19236</name>
</gene>
<dbReference type="InterPro" id="IPR001315">
    <property type="entry name" value="CARD"/>
</dbReference>
<dbReference type="GO" id="GO:0070513">
    <property type="term" value="F:death domain binding"/>
    <property type="evidence" value="ECO:0007669"/>
    <property type="project" value="InterPro"/>
</dbReference>
<evidence type="ECO:0000313" key="1">
    <source>
        <dbReference type="EMBL" id="CAH1794563.1"/>
    </source>
</evidence>
<protein>
    <submittedName>
        <fullName evidence="1">Uncharacterized protein</fullName>
    </submittedName>
</protein>
<dbReference type="InterPro" id="IPR037939">
    <property type="entry name" value="CRADD"/>
</dbReference>
<dbReference type="InterPro" id="IPR011029">
    <property type="entry name" value="DEATH-like_dom_sf"/>
</dbReference>
<dbReference type="Proteomes" id="UP000749559">
    <property type="component" value="Unassembled WGS sequence"/>
</dbReference>
<dbReference type="PROSITE" id="PS50017">
    <property type="entry name" value="DEATH_DOMAIN"/>
    <property type="match status" value="1"/>
</dbReference>
<dbReference type="OrthoDB" id="6112011at2759"/>
<dbReference type="Pfam" id="PF00619">
    <property type="entry name" value="CARD"/>
    <property type="match status" value="1"/>
</dbReference>
<dbReference type="InterPro" id="IPR000488">
    <property type="entry name" value="Death_dom"/>
</dbReference>
<dbReference type="EMBL" id="CAIIXF020000009">
    <property type="protein sequence ID" value="CAH1794563.1"/>
    <property type="molecule type" value="Genomic_DNA"/>
</dbReference>
<dbReference type="AlphaFoldDB" id="A0A8J1U449"/>
<dbReference type="CDD" id="cd01670">
    <property type="entry name" value="Death"/>
    <property type="match status" value="1"/>
</dbReference>
<dbReference type="SUPFAM" id="SSF47986">
    <property type="entry name" value="DEATH domain"/>
    <property type="match status" value="2"/>
</dbReference>
<proteinExistence type="predicted"/>
<dbReference type="PANTHER" id="PTHR15034:SF5">
    <property type="entry name" value="DEATH DOMAIN-CONTAINING PROTEIN CRADD"/>
    <property type="match status" value="1"/>
</dbReference>
<organism evidence="1 2">
    <name type="scientific">Owenia fusiformis</name>
    <name type="common">Polychaete worm</name>
    <dbReference type="NCBI Taxonomy" id="6347"/>
    <lineage>
        <taxon>Eukaryota</taxon>
        <taxon>Metazoa</taxon>
        <taxon>Spiralia</taxon>
        <taxon>Lophotrochozoa</taxon>
        <taxon>Annelida</taxon>
        <taxon>Polychaeta</taxon>
        <taxon>Sedentaria</taxon>
        <taxon>Canalipalpata</taxon>
        <taxon>Sabellida</taxon>
        <taxon>Oweniida</taxon>
        <taxon>Oweniidae</taxon>
        <taxon>Owenia</taxon>
    </lineage>
</organism>
<dbReference type="GO" id="GO:0007165">
    <property type="term" value="P:signal transduction"/>
    <property type="evidence" value="ECO:0007669"/>
    <property type="project" value="InterPro"/>
</dbReference>
<accession>A0A8J1U449</accession>
<dbReference type="PANTHER" id="PTHR15034">
    <property type="entry name" value="DEATH DOMAIN-CONTAINING PROTEIN CRADD"/>
    <property type="match status" value="1"/>
</dbReference>